<dbReference type="CDD" id="cd02440">
    <property type="entry name" value="AdoMet_MTases"/>
    <property type="match status" value="1"/>
</dbReference>
<dbReference type="GO" id="GO:0032259">
    <property type="term" value="P:methylation"/>
    <property type="evidence" value="ECO:0007669"/>
    <property type="project" value="UniProtKB-KW"/>
</dbReference>
<dbReference type="InParanoid" id="A0LFF0"/>
<keyword evidence="1" id="KW-0808">Transferase</keyword>
<dbReference type="EMBL" id="CP000478">
    <property type="protein sequence ID" value="ABK16152.1"/>
    <property type="molecule type" value="Genomic_DNA"/>
</dbReference>
<keyword evidence="1" id="KW-0489">Methyltransferase</keyword>
<dbReference type="Proteomes" id="UP000001784">
    <property type="component" value="Chromosome"/>
</dbReference>
<evidence type="ECO:0000313" key="2">
    <source>
        <dbReference type="Proteomes" id="UP000001784"/>
    </source>
</evidence>
<dbReference type="SUPFAM" id="SSF53335">
    <property type="entry name" value="S-adenosyl-L-methionine-dependent methyltransferases"/>
    <property type="match status" value="1"/>
</dbReference>
<sequence length="244" mass="27557">MDELDTLMDLIRQKYEVEVVPLKIGDRTLRLLQLTDFEAYIERLVDSGGVGIMDLPFWAKVWDSSFLLAWFLGKQPVVPGRRLLEIGAGMGVVGLYAALCGHRVTLSDINEDALLFARANARLNGLTEMKILKLDWNDPSPFEPYDIVFGSEVIYDRKSYPLLVRFLRRAVAPDGMIFLAKNQGLHAPRFFEELTRYFEFKEKVQEVRSCGEAEKICLYAIRRKRSVPEESGVDSAACADGGGT</sequence>
<dbReference type="RefSeq" id="WP_011697325.1">
    <property type="nucleotide sequence ID" value="NC_008554.1"/>
</dbReference>
<dbReference type="GO" id="GO:0008168">
    <property type="term" value="F:methyltransferase activity"/>
    <property type="evidence" value="ECO:0007669"/>
    <property type="project" value="UniProtKB-KW"/>
</dbReference>
<protein>
    <submittedName>
        <fullName evidence="1">Methyltransferase type 12</fullName>
    </submittedName>
</protein>
<dbReference type="HOGENOM" id="CLU_082963_0_0_7"/>
<proteinExistence type="predicted"/>
<dbReference type="PANTHER" id="PTHR14614">
    <property type="entry name" value="HEPATOCELLULAR CARCINOMA-ASSOCIATED ANTIGEN"/>
    <property type="match status" value="1"/>
</dbReference>
<organism evidence="1 2">
    <name type="scientific">Syntrophobacter fumaroxidans (strain DSM 10017 / MPOB)</name>
    <dbReference type="NCBI Taxonomy" id="335543"/>
    <lineage>
        <taxon>Bacteria</taxon>
        <taxon>Pseudomonadati</taxon>
        <taxon>Thermodesulfobacteriota</taxon>
        <taxon>Syntrophobacteria</taxon>
        <taxon>Syntrophobacterales</taxon>
        <taxon>Syntrophobacteraceae</taxon>
        <taxon>Syntrophobacter</taxon>
    </lineage>
</organism>
<name>A0LFF0_SYNFM</name>
<dbReference type="eggNOG" id="COG2890">
    <property type="taxonomic scope" value="Bacteria"/>
</dbReference>
<dbReference type="STRING" id="335543.Sfum_0452"/>
<dbReference type="InterPro" id="IPR019410">
    <property type="entry name" value="Methyltransf_16"/>
</dbReference>
<dbReference type="Pfam" id="PF10294">
    <property type="entry name" value="Methyltransf_16"/>
    <property type="match status" value="1"/>
</dbReference>
<dbReference type="AlphaFoldDB" id="A0LFF0"/>
<evidence type="ECO:0000313" key="1">
    <source>
        <dbReference type="EMBL" id="ABK16152.1"/>
    </source>
</evidence>
<accession>A0LFF0</accession>
<dbReference type="InterPro" id="IPR029063">
    <property type="entry name" value="SAM-dependent_MTases_sf"/>
</dbReference>
<dbReference type="OrthoDB" id="5450760at2"/>
<gene>
    <name evidence="1" type="ordered locus">Sfum_0452</name>
</gene>
<keyword evidence="2" id="KW-1185">Reference proteome</keyword>
<dbReference type="Gene3D" id="3.40.50.150">
    <property type="entry name" value="Vaccinia Virus protein VP39"/>
    <property type="match status" value="1"/>
</dbReference>
<dbReference type="KEGG" id="sfu:Sfum_0452"/>
<reference evidence="1 2" key="1">
    <citation type="submission" date="2006-10" db="EMBL/GenBank/DDBJ databases">
        <title>Complete sequence of Syntrophobacter fumaroxidans MPOB.</title>
        <authorList>
            <consortium name="US DOE Joint Genome Institute"/>
            <person name="Copeland A."/>
            <person name="Lucas S."/>
            <person name="Lapidus A."/>
            <person name="Barry K."/>
            <person name="Detter J.C."/>
            <person name="Glavina del Rio T."/>
            <person name="Hammon N."/>
            <person name="Israni S."/>
            <person name="Pitluck S."/>
            <person name="Goltsman E.G."/>
            <person name="Martinez M."/>
            <person name="Schmutz J."/>
            <person name="Larimer F."/>
            <person name="Land M."/>
            <person name="Hauser L."/>
            <person name="Kyrpides N."/>
            <person name="Kim E."/>
            <person name="Boone D.R."/>
            <person name="Brockman F."/>
            <person name="Culley D."/>
            <person name="Ferry J."/>
            <person name="Gunsalus R."/>
            <person name="McInerney M.J."/>
            <person name="Morrison M."/>
            <person name="Plugge C."/>
            <person name="Rohlin L."/>
            <person name="Scholten J."/>
            <person name="Sieber J."/>
            <person name="Stams A.J.M."/>
            <person name="Worm P."/>
            <person name="Henstra A.M."/>
            <person name="Richardson P."/>
        </authorList>
    </citation>
    <scope>NUCLEOTIDE SEQUENCE [LARGE SCALE GENOMIC DNA]</scope>
    <source>
        <strain evidence="2">DSM 10017 / MPOB</strain>
    </source>
</reference>